<dbReference type="InterPro" id="IPR010982">
    <property type="entry name" value="Lambda_DNA-bd_dom_sf"/>
</dbReference>
<proteinExistence type="predicted"/>
<dbReference type="Proteomes" id="UP000501237">
    <property type="component" value="Chromosome"/>
</dbReference>
<dbReference type="RefSeq" id="WP_232060767.1">
    <property type="nucleotide sequence ID" value="NZ_AP022642.1"/>
</dbReference>
<dbReference type="KEGG" id="poj:PtoMrB4_49910"/>
<dbReference type="EMBL" id="AP022642">
    <property type="protein sequence ID" value="BCA31014.1"/>
    <property type="molecule type" value="Genomic_DNA"/>
</dbReference>
<protein>
    <recommendedName>
        <fullName evidence="3">DNA-binding protein</fullName>
    </recommendedName>
</protein>
<accession>A0A679GYK7</accession>
<dbReference type="Gene3D" id="1.10.260.40">
    <property type="entry name" value="lambda repressor-like DNA-binding domains"/>
    <property type="match status" value="1"/>
</dbReference>
<evidence type="ECO:0000313" key="1">
    <source>
        <dbReference type="EMBL" id="BCA31014.1"/>
    </source>
</evidence>
<evidence type="ECO:0000313" key="2">
    <source>
        <dbReference type="Proteomes" id="UP000501237"/>
    </source>
</evidence>
<gene>
    <name evidence="1" type="ORF">PtoMrB4_49910</name>
</gene>
<organism evidence="1 2">
    <name type="scientific">Metapseudomonas otitidis</name>
    <dbReference type="NCBI Taxonomy" id="319939"/>
    <lineage>
        <taxon>Bacteria</taxon>
        <taxon>Pseudomonadati</taxon>
        <taxon>Pseudomonadota</taxon>
        <taxon>Gammaproteobacteria</taxon>
        <taxon>Pseudomonadales</taxon>
        <taxon>Pseudomonadaceae</taxon>
        <taxon>Metapseudomonas</taxon>
    </lineage>
</organism>
<dbReference type="GeneID" id="57400221"/>
<sequence length="82" mass="9128">MDEIKGRALYLIHLAGPKKLSQLGETNHERWKNISKGAIRMGTEELAVLVRLYPHYAFWLISGETVPEAGQTSPLEASSPQP</sequence>
<reference evidence="1 2" key="1">
    <citation type="journal article" date="2020" name="Microbiol. Resour. Announc.">
        <title>Complete genome sequence of Pseudomonas otitidis strain MrB4, isolated from Lake Biwa in Japan.</title>
        <authorList>
            <person name="Miyazaki K."/>
            <person name="Hase E."/>
            <person name="Maruya T."/>
        </authorList>
    </citation>
    <scope>NUCLEOTIDE SEQUENCE [LARGE SCALE GENOMIC DNA]</scope>
    <source>
        <strain evidence="1 2">MrB4</strain>
    </source>
</reference>
<name>A0A679GYK7_9GAMM</name>
<dbReference type="AlphaFoldDB" id="A0A679GYK7"/>
<evidence type="ECO:0008006" key="3">
    <source>
        <dbReference type="Google" id="ProtNLM"/>
    </source>
</evidence>
<dbReference type="GO" id="GO:0003677">
    <property type="term" value="F:DNA binding"/>
    <property type="evidence" value="ECO:0007669"/>
    <property type="project" value="InterPro"/>
</dbReference>